<dbReference type="AlphaFoldDB" id="A0AAW7ZTE9"/>
<dbReference type="EMBL" id="AYIP01000011">
    <property type="protein sequence ID" value="ESM31149.1"/>
    <property type="molecule type" value="Genomic_DNA"/>
</dbReference>
<evidence type="ECO:0000313" key="2">
    <source>
        <dbReference type="EMBL" id="MDO7923002.1"/>
    </source>
</evidence>
<protein>
    <submittedName>
        <fullName evidence="2">Uncharacterized protein</fullName>
    </submittedName>
</protein>
<dbReference type="Proteomes" id="UP001176432">
    <property type="component" value="Unassembled WGS sequence"/>
</dbReference>
<evidence type="ECO:0000313" key="1">
    <source>
        <dbReference type="EMBL" id="ESM31149.1"/>
    </source>
</evidence>
<evidence type="ECO:0000313" key="3">
    <source>
        <dbReference type="Proteomes" id="UP000017391"/>
    </source>
</evidence>
<reference evidence="1" key="1">
    <citation type="submission" date="2013-09" db="EMBL/GenBank/DDBJ databases">
        <title>The Genome Sequence of Enterobacter cloacae BWH 31.</title>
        <authorList>
            <consortium name="The Broad Institute Genomics Platform"/>
            <consortium name="The Broad Institute Genome Sequencing Center for Infectious Disease"/>
            <person name="Murphy C."/>
            <person name="Cosimi L."/>
            <person name="Cerqueira G."/>
            <person name="Feldgarden M."/>
            <person name="Earl A.M."/>
            <person name="Hung D."/>
            <person name="Onderdonk A.B."/>
            <person name="Kirby J.E."/>
            <person name="Ferraro M.J."/>
            <person name="Hopper D."/>
            <person name="Dekker J.P."/>
            <person name="O'Brien T."/>
            <person name="Huang S."/>
            <person name="Quan V."/>
            <person name="Ernst C."/>
            <person name="Delaney M."/>
            <person name="DuBois A."/>
            <person name="Kim D.S."/>
            <person name="Young S."/>
            <person name="Zeng Q."/>
            <person name="Gargeya S."/>
            <person name="Abouelleil A."/>
            <person name="Alvarado L."/>
            <person name="Chapman S.B."/>
            <person name="Gainer-Dewar J."/>
            <person name="Goldberg J."/>
            <person name="Griggs A."/>
            <person name="Gujja S."/>
            <person name="Hansen M."/>
            <person name="Howarth C."/>
            <person name="Imamovic A."/>
            <person name="Larimer J."/>
            <person name="Pearson M."/>
            <person name="Poon T.W."/>
            <person name="Priest M."/>
            <person name="Roberts A."/>
            <person name="Saif S."/>
            <person name="Shea T.D."/>
            <person name="Sykes S.N."/>
            <person name="Wortman J.R."/>
            <person name="Nusbaum C."/>
            <person name="Birren B.W."/>
        </authorList>
    </citation>
    <scope>NUCLEOTIDE SEQUENCE</scope>
    <source>
        <strain evidence="1">BWH 31</strain>
    </source>
</reference>
<reference evidence="2" key="3">
    <citation type="submission" date="2023-07" db="EMBL/GenBank/DDBJ databases">
        <title>Isolates cultured from stool samples of acute diarrhea patients.</title>
        <authorList>
            <person name="Jiang S."/>
        </authorList>
    </citation>
    <scope>NUCLEOTIDE SEQUENCE</scope>
    <source>
        <strain evidence="2">L4424</strain>
    </source>
</reference>
<organism evidence="2 4">
    <name type="scientific">Enterobacter asburiae</name>
    <dbReference type="NCBI Taxonomy" id="61645"/>
    <lineage>
        <taxon>Bacteria</taxon>
        <taxon>Pseudomonadati</taxon>
        <taxon>Pseudomonadota</taxon>
        <taxon>Gammaproteobacteria</taxon>
        <taxon>Enterobacterales</taxon>
        <taxon>Enterobacteriaceae</taxon>
        <taxon>Enterobacter</taxon>
        <taxon>Enterobacter cloacae complex</taxon>
    </lineage>
</organism>
<dbReference type="Proteomes" id="UP000017391">
    <property type="component" value="Unassembled WGS sequence"/>
</dbReference>
<dbReference type="RefSeq" id="WP_023311398.1">
    <property type="nucleotide sequence ID" value="NZ_CP034336.1"/>
</dbReference>
<accession>A0AAW7ZTE9</accession>
<name>A0AAW7ZTE9_ENTAS</name>
<dbReference type="EMBL" id="JAUPXB010000001">
    <property type="protein sequence ID" value="MDO7923002.1"/>
    <property type="molecule type" value="Genomic_DNA"/>
</dbReference>
<comment type="caution">
    <text evidence="2">The sequence shown here is derived from an EMBL/GenBank/DDBJ whole genome shotgun (WGS) entry which is preliminary data.</text>
</comment>
<proteinExistence type="predicted"/>
<evidence type="ECO:0000313" key="4">
    <source>
        <dbReference type="Proteomes" id="UP001176432"/>
    </source>
</evidence>
<sequence>MSAMERWDDDAFVRLMADVLPEQPMTHEQAAQEAIADYRSEQQEMRMEGALWAQQH</sequence>
<reference evidence="3" key="2">
    <citation type="submission" date="2013-09" db="EMBL/GenBank/DDBJ databases">
        <title>The Genome Sequence of Enterobacter cloacae BWH 31.</title>
        <authorList>
            <consortium name="The Broad Institute Genomics Platform"/>
            <consortium name="The Broad Institute Genome Sequencing Center for Infectious Disease"/>
            <person name="Murphy C."/>
            <person name="Cosimi L."/>
            <person name="Cerqueira G."/>
            <person name="Feldgarden M."/>
            <person name="Hung D."/>
            <person name="Onderdonk A.B."/>
            <person name="Ferraro M.J."/>
            <person name="Hooper D."/>
            <person name="Dekker J."/>
            <person name="O'Brien T."/>
            <person name="Huang S."/>
            <person name="Quan V."/>
            <person name="Ernst C."/>
            <person name="Delaney M."/>
            <person name="DuBois A."/>
            <person name="Young S.K."/>
            <person name="Zeng Q."/>
            <person name="Gargeya S."/>
            <person name="Fitzgerald M."/>
            <person name="Abouelleil A."/>
            <person name="Alvarado L."/>
            <person name="Berlin A.M."/>
            <person name="Chapman S.B."/>
            <person name="Gainer-Dewar J."/>
            <person name="Goldberg J."/>
            <person name="Gnerre S."/>
            <person name="Griggs A."/>
            <person name="Gujja S."/>
            <person name="Hansen M."/>
            <person name="Howarth C."/>
            <person name="Imamovic A."/>
            <person name="Ireland A."/>
            <person name="Larimer J."/>
            <person name="McCowan C."/>
            <person name="Murphy C."/>
            <person name="Pearson M."/>
            <person name="Poon T.W."/>
            <person name="Priest M."/>
            <person name="Roberts A."/>
            <person name="Saif S."/>
            <person name="Shea T."/>
            <person name="Sykes S."/>
            <person name="Wortman J."/>
            <person name="Nusbaum C."/>
            <person name="Birren B."/>
        </authorList>
    </citation>
    <scope>NUCLEOTIDE SEQUENCE [LARGE SCALE GENOMIC DNA]</scope>
    <source>
        <strain evidence="3">BWH 31</strain>
    </source>
</reference>
<gene>
    <name evidence="1" type="ORF">L402_03451</name>
    <name evidence="2" type="ORF">Q5934_16170</name>
</gene>